<evidence type="ECO:0000313" key="1">
    <source>
        <dbReference type="EMBL" id="ALY07490.1"/>
    </source>
</evidence>
<sequence>MIPDPNYQAQISGQSLSQQNGLGFVDERQIMLVWLN</sequence>
<dbReference type="Proteomes" id="UP000225722">
    <property type="component" value="Segment"/>
</dbReference>
<reference evidence="2" key="1">
    <citation type="submission" date="2015-12" db="EMBL/GenBank/DDBJ databases">
        <authorList>
            <person name="Sencilo A."/>
            <person name="Bamford D.H."/>
            <person name="Roine E."/>
        </authorList>
    </citation>
    <scope>NUCLEOTIDE SEQUENCE [LARGE SCALE GENOMIC DNA]</scope>
</reference>
<evidence type="ECO:0000313" key="2">
    <source>
        <dbReference type="Proteomes" id="UP000225722"/>
    </source>
</evidence>
<gene>
    <name evidence="1" type="ORF">2AV2_38</name>
</gene>
<name>A0A1L2BWS1_9CAUD</name>
<dbReference type="EMBL" id="KU230356">
    <property type="protein sequence ID" value="ALY07490.1"/>
    <property type="molecule type" value="Genomic_DNA"/>
</dbReference>
<organism evidence="1 2">
    <name type="scientific">Nodularia phage vB_NpeS-2AV2</name>
    <dbReference type="NCBI Taxonomy" id="1777122"/>
    <lineage>
        <taxon>Viruses</taxon>
        <taxon>Duplodnaviria</taxon>
        <taxon>Heunggongvirae</taxon>
        <taxon>Uroviricota</taxon>
        <taxon>Caudoviricetes</taxon>
        <taxon>Ravarandavirus</taxon>
        <taxon>Ravarandavirus rv2AV2</taxon>
    </lineage>
</organism>
<proteinExistence type="predicted"/>
<keyword evidence="2" id="KW-1185">Reference proteome</keyword>
<protein>
    <submittedName>
        <fullName evidence="1">Uncharacterized protein</fullName>
    </submittedName>
</protein>
<accession>A0A1L2BWS1</accession>